<proteinExistence type="predicted"/>
<keyword evidence="2" id="KW-1185">Reference proteome</keyword>
<accession>A0A1H6JJI9</accession>
<sequence>MTGRQASYTDDERERLRKALADHAGHYSLSAQQLADRIAEGTNYAISLDAGRKRVERFLKSSHRQTDDFIGAVAAYLGSVPPPDIEQSAAMLVHFFTRRVRQDDGIENLIGRYRVYASTDRRAHGHVGFREIMVMNQWADFTAAPIKPMISRVPYAVIDMKPMPKEKALLVSEAIINFHVDPEIEDFPDVQPRDQDAGVIVAFGYSDRNVPRYLMATRTILETRLYRLYKVSDDPLTLRGELNFNGATGRPHNATHSNPLHPDYEVELVRIEDEQDGAAHRGFPAAEG</sequence>
<dbReference type="EMBL" id="FNXG01000001">
    <property type="protein sequence ID" value="SEH60666.1"/>
    <property type="molecule type" value="Genomic_DNA"/>
</dbReference>
<evidence type="ECO:0000313" key="2">
    <source>
        <dbReference type="Proteomes" id="UP000199125"/>
    </source>
</evidence>
<reference evidence="2" key="1">
    <citation type="submission" date="2016-10" db="EMBL/GenBank/DDBJ databases">
        <authorList>
            <person name="Varghese N."/>
            <person name="Submissions S."/>
        </authorList>
    </citation>
    <scope>NUCLEOTIDE SEQUENCE [LARGE SCALE GENOMIC DNA]</scope>
    <source>
        <strain evidence="2">DSM 11593</strain>
    </source>
</reference>
<dbReference type="RefSeq" id="WP_090844592.1">
    <property type="nucleotide sequence ID" value="NZ_FNXG01000001.1"/>
</dbReference>
<protein>
    <submittedName>
        <fullName evidence="1">Uncharacterized protein</fullName>
    </submittedName>
</protein>
<dbReference type="OrthoDB" id="7829910at2"/>
<dbReference type="Proteomes" id="UP000199125">
    <property type="component" value="Unassembled WGS sequence"/>
</dbReference>
<organism evidence="1 2">
    <name type="scientific">Paracoccus alkenifer</name>
    <dbReference type="NCBI Taxonomy" id="65735"/>
    <lineage>
        <taxon>Bacteria</taxon>
        <taxon>Pseudomonadati</taxon>
        <taxon>Pseudomonadota</taxon>
        <taxon>Alphaproteobacteria</taxon>
        <taxon>Rhodobacterales</taxon>
        <taxon>Paracoccaceae</taxon>
        <taxon>Paracoccus</taxon>
    </lineage>
</organism>
<name>A0A1H6JJI9_9RHOB</name>
<gene>
    <name evidence="1" type="ORF">SAMN04488075_0325</name>
</gene>
<dbReference type="AlphaFoldDB" id="A0A1H6JJI9"/>
<evidence type="ECO:0000313" key="1">
    <source>
        <dbReference type="EMBL" id="SEH60666.1"/>
    </source>
</evidence>
<dbReference type="STRING" id="65735.SAMN04488075_0325"/>